<dbReference type="HOGENOM" id="CLU_668409_0_0_5"/>
<organism evidence="1 2">
    <name type="scientific">Rhizobium rhizogenes (strain K84 / ATCC BAA-868)</name>
    <name type="common">Agrobacterium radiobacter</name>
    <dbReference type="NCBI Taxonomy" id="311403"/>
    <lineage>
        <taxon>Bacteria</taxon>
        <taxon>Pseudomonadati</taxon>
        <taxon>Pseudomonadota</taxon>
        <taxon>Alphaproteobacteria</taxon>
        <taxon>Hyphomicrobiales</taxon>
        <taxon>Rhizobiaceae</taxon>
        <taxon>Rhizobium/Agrobacterium group</taxon>
        <taxon>Rhizobium</taxon>
    </lineage>
</organism>
<keyword evidence="1" id="KW-0614">Plasmid</keyword>
<evidence type="ECO:0000313" key="2">
    <source>
        <dbReference type="Proteomes" id="UP000001600"/>
    </source>
</evidence>
<dbReference type="InterPro" id="IPR045864">
    <property type="entry name" value="aa-tRNA-synth_II/BPL/LPL"/>
</dbReference>
<sequence>MSADGVENAFGIGHEYYRLLEDNEIILPGSNNAKGFYFIRGWGSDLLDALVKHFEASISISPEVTSRSPKLVVNSDLYDGEVAGFGGFDGVFRLNWFGSQCVLRPDAALGGLRELVGRLGDGNPRDTLAVFQGFRNVKGGTPTLFRDRFIYPFVQYNRLVKTSDVGTETEGAIGALVGFFDSLGIPVRVLDFGPWKNYAKRLFAIVSHSKTGSPTILSMFFIVGDIYRELAGIPDAYEAFDIGITEKVLGFCVLLHRANGLQFPSSISPAQVVVQGDFGDFGDLPRDKQLRIVFTDLPQEEAFRVWIRRRGVPLLLTKGRRSTRIFSRSRRWEDFHGSFDLAGLLKREDNALTEAAMARLDESANPSLFLPEGEKADDAQGIKIISQSPSLVAMKATRQLRQAWPEGRTFY</sequence>
<dbReference type="Proteomes" id="UP000001600">
    <property type="component" value="Plasmid pAgK84"/>
</dbReference>
<geneLocation type="plasmid" evidence="1 2">
    <name>pAgK84</name>
</geneLocation>
<reference evidence="1 2" key="1">
    <citation type="journal article" date="2009" name="J. Bacteriol.">
        <title>Genome sequences of three Agrobacterium biovars help elucidate the evolution of multichromosome genomes in bacteria.</title>
        <authorList>
            <person name="Slater S.C."/>
            <person name="Goldman B.S."/>
            <person name="Goodner B."/>
            <person name="Setubal J.C."/>
            <person name="Farrand S.K."/>
            <person name="Nester E.W."/>
            <person name="Burr T.J."/>
            <person name="Banta L."/>
            <person name="Dickerman A.W."/>
            <person name="Paulsen I."/>
            <person name="Otten L."/>
            <person name="Suen G."/>
            <person name="Welch R."/>
            <person name="Almeida N.F."/>
            <person name="Arnold F."/>
            <person name="Burton O.T."/>
            <person name="Du Z."/>
            <person name="Ewing A."/>
            <person name="Godsy E."/>
            <person name="Heisel S."/>
            <person name="Houmiel K.L."/>
            <person name="Jhaveri J."/>
            <person name="Lu J."/>
            <person name="Miller N.M."/>
            <person name="Norton S."/>
            <person name="Chen Q."/>
            <person name="Phoolcharoen W."/>
            <person name="Ohlin V."/>
            <person name="Ondrusek D."/>
            <person name="Pride N."/>
            <person name="Stricklin S.L."/>
            <person name="Sun J."/>
            <person name="Wheeler C."/>
            <person name="Wilson L."/>
            <person name="Zhu H."/>
            <person name="Wood D.W."/>
        </authorList>
    </citation>
    <scope>NUCLEOTIDE SEQUENCE [LARGE SCALE GENOMIC DNA]</scope>
    <source>
        <strain evidence="2">K84 / ATCC BAA-868</strain>
        <plasmid evidence="1 2">pAgK84</plasmid>
    </source>
</reference>
<dbReference type="RefSeq" id="WP_011199128.1">
    <property type="nucleotide sequence ID" value="NC_011994.1"/>
</dbReference>
<accession>B9JQP7</accession>
<dbReference type="SMR" id="B9JQP7"/>
<name>B9JQP7_RHIR8</name>
<dbReference type="KEGG" id="ara:Arad_15001"/>
<dbReference type="EMBL" id="CP000632">
    <property type="protein sequence ID" value="ACM31455.1"/>
    <property type="molecule type" value="Genomic_DNA"/>
</dbReference>
<dbReference type="AlphaFoldDB" id="B9JQP7"/>
<gene>
    <name evidence="1" type="primary">agnC1</name>
    <name evidence="1" type="ordered locus">Arad_15001</name>
</gene>
<protein>
    <submittedName>
        <fullName evidence="1">Uncharacterized protein</fullName>
    </submittedName>
</protein>
<dbReference type="SUPFAM" id="SSF55681">
    <property type="entry name" value="Class II aaRS and biotin synthetases"/>
    <property type="match status" value="1"/>
</dbReference>
<evidence type="ECO:0000313" key="1">
    <source>
        <dbReference type="EMBL" id="ACM31455.1"/>
    </source>
</evidence>
<proteinExistence type="predicted"/>